<dbReference type="OrthoDB" id="6493944at2759"/>
<dbReference type="InterPro" id="IPR042267">
    <property type="entry name" value="VTC_sf"/>
</dbReference>
<name>A0A8H7ZB96_9ASCO</name>
<gene>
    <name evidence="18" type="ORF">I9W82_003408</name>
</gene>
<comment type="similarity">
    <text evidence="10">Belongs to the VTC4 family.</text>
</comment>
<dbReference type="CDD" id="cd07822">
    <property type="entry name" value="SRPBCC_4"/>
    <property type="match status" value="1"/>
</dbReference>
<keyword evidence="19" id="KW-1185">Reference proteome</keyword>
<dbReference type="Gene3D" id="3.30.530.20">
    <property type="match status" value="1"/>
</dbReference>
<feature type="region of interest" description="Disordered" evidence="15">
    <location>
        <begin position="659"/>
        <end position="685"/>
    </location>
</feature>
<comment type="catalytic activity">
    <reaction evidence="9">
        <text>[phosphate](n) + ATP = [phosphate](n+1) + ADP</text>
        <dbReference type="Rhea" id="RHEA:19573"/>
        <dbReference type="Rhea" id="RHEA-COMP:9859"/>
        <dbReference type="Rhea" id="RHEA-COMP:14280"/>
        <dbReference type="ChEBI" id="CHEBI:16838"/>
        <dbReference type="ChEBI" id="CHEBI:30616"/>
        <dbReference type="ChEBI" id="CHEBI:456216"/>
        <dbReference type="EC" id="2.7.4.1"/>
    </reaction>
    <physiologicalReaction direction="left-to-right" evidence="9">
        <dbReference type="Rhea" id="RHEA:19574"/>
    </physiologicalReaction>
</comment>
<evidence type="ECO:0000256" key="8">
    <source>
        <dbReference type="ARBA" id="ARBA00023136"/>
    </source>
</evidence>
<dbReference type="InterPro" id="IPR003807">
    <property type="entry name" value="DUF202"/>
</dbReference>
<dbReference type="RefSeq" id="XP_067547806.1">
    <property type="nucleotide sequence ID" value="XM_067692370.1"/>
</dbReference>
<dbReference type="GO" id="GO:0033254">
    <property type="term" value="C:vacuolar transporter chaperone complex"/>
    <property type="evidence" value="ECO:0007669"/>
    <property type="project" value="TreeGrafter"/>
</dbReference>
<dbReference type="PANTHER" id="PTHR46140:SF1">
    <property type="entry name" value="VACUOLAR TRANSPORTER CHAPERONE COMPLEX SUBUNIT 4-RELATED"/>
    <property type="match status" value="1"/>
</dbReference>
<evidence type="ECO:0000313" key="18">
    <source>
        <dbReference type="EMBL" id="KAG5418690.1"/>
    </source>
</evidence>
<dbReference type="InterPro" id="IPR023753">
    <property type="entry name" value="FAD/NAD-binding_dom"/>
</dbReference>
<dbReference type="GO" id="GO:0042144">
    <property type="term" value="P:vacuole fusion, non-autophagic"/>
    <property type="evidence" value="ECO:0007669"/>
    <property type="project" value="TreeGrafter"/>
</dbReference>
<dbReference type="Pfam" id="PF09359">
    <property type="entry name" value="VTC"/>
    <property type="match status" value="1"/>
</dbReference>
<dbReference type="EC" id="2.7.4.1" evidence="3"/>
<comment type="caution">
    <text evidence="18">The sequence shown here is derived from an EMBL/GenBank/DDBJ whole genome shotgun (WGS) entry which is preliminary data.</text>
</comment>
<dbReference type="Gene3D" id="3.20.100.30">
    <property type="entry name" value="VTC, catalytic tunnel domain"/>
    <property type="match status" value="1"/>
</dbReference>
<comment type="cofactor">
    <cofactor evidence="1">
        <name>Mn(2+)</name>
        <dbReference type="ChEBI" id="CHEBI:29035"/>
    </cofactor>
</comment>
<keyword evidence="8 16" id="KW-0472">Membrane</keyword>
<evidence type="ECO:0000256" key="4">
    <source>
        <dbReference type="ARBA" id="ARBA00022554"/>
    </source>
</evidence>
<dbReference type="Gene3D" id="3.50.50.100">
    <property type="match status" value="1"/>
</dbReference>
<organism evidence="18 19">
    <name type="scientific">Candida metapsilosis</name>
    <dbReference type="NCBI Taxonomy" id="273372"/>
    <lineage>
        <taxon>Eukaryota</taxon>
        <taxon>Fungi</taxon>
        <taxon>Dikarya</taxon>
        <taxon>Ascomycota</taxon>
        <taxon>Saccharomycotina</taxon>
        <taxon>Pichiomycetes</taxon>
        <taxon>Debaryomycetaceae</taxon>
        <taxon>Candida/Lodderomyces clade</taxon>
        <taxon>Candida</taxon>
    </lineage>
</organism>
<keyword evidence="4" id="KW-0926">Vacuole</keyword>
<proteinExistence type="inferred from homology"/>
<accession>A0A8H7ZB96</accession>
<comment type="subcellular location">
    <subcellularLocation>
        <location evidence="2">Vacuole membrane</location>
        <topology evidence="2">Multi-pass membrane protein</topology>
    </subcellularLocation>
</comment>
<evidence type="ECO:0000256" key="3">
    <source>
        <dbReference type="ARBA" id="ARBA00012960"/>
    </source>
</evidence>
<dbReference type="GO" id="GO:0016237">
    <property type="term" value="P:microautophagy"/>
    <property type="evidence" value="ECO:0007669"/>
    <property type="project" value="TreeGrafter"/>
</dbReference>
<dbReference type="GO" id="GO:0000329">
    <property type="term" value="C:fungal-type vacuole membrane"/>
    <property type="evidence" value="ECO:0007669"/>
    <property type="project" value="TreeGrafter"/>
</dbReference>
<dbReference type="GeneID" id="93652037"/>
<dbReference type="CDD" id="cd07751">
    <property type="entry name" value="PolyPPase_VTC4_like"/>
    <property type="match status" value="1"/>
</dbReference>
<evidence type="ECO:0000256" key="16">
    <source>
        <dbReference type="SAM" id="Phobius"/>
    </source>
</evidence>
<evidence type="ECO:0000256" key="1">
    <source>
        <dbReference type="ARBA" id="ARBA00001936"/>
    </source>
</evidence>
<evidence type="ECO:0000256" key="9">
    <source>
        <dbReference type="ARBA" id="ARBA00050204"/>
    </source>
</evidence>
<dbReference type="GO" id="GO:0008976">
    <property type="term" value="F:polyphosphate kinase activity"/>
    <property type="evidence" value="ECO:0007669"/>
    <property type="project" value="UniProtKB-EC"/>
</dbReference>
<dbReference type="Pfam" id="PF07992">
    <property type="entry name" value="Pyr_redox_2"/>
    <property type="match status" value="1"/>
</dbReference>
<feature type="compositionally biased region" description="Polar residues" evidence="15">
    <location>
        <begin position="659"/>
        <end position="676"/>
    </location>
</feature>
<dbReference type="SUPFAM" id="SSF51905">
    <property type="entry name" value="FAD/NAD(P)-binding domain"/>
    <property type="match status" value="1"/>
</dbReference>
<feature type="domain" description="SPX" evidence="17">
    <location>
        <begin position="154"/>
        <end position="309"/>
    </location>
</feature>
<feature type="transmembrane region" description="Helical" evidence="16">
    <location>
        <begin position="788"/>
        <end position="808"/>
    </location>
</feature>
<keyword evidence="7 16" id="KW-1133">Transmembrane helix</keyword>
<dbReference type="CDD" id="cd14480">
    <property type="entry name" value="SPX_VTC2_like"/>
    <property type="match status" value="1"/>
</dbReference>
<dbReference type="GO" id="GO:0007034">
    <property type="term" value="P:vacuolar transport"/>
    <property type="evidence" value="ECO:0007669"/>
    <property type="project" value="TreeGrafter"/>
</dbReference>
<dbReference type="SUPFAM" id="SSF55961">
    <property type="entry name" value="Bet v1-like"/>
    <property type="match status" value="1"/>
</dbReference>
<dbReference type="FunFam" id="3.20.100.30:FF:000001">
    <property type="entry name" value="Vacuolar transporter chaperone 4"/>
    <property type="match status" value="1"/>
</dbReference>
<evidence type="ECO:0000259" key="17">
    <source>
        <dbReference type="PROSITE" id="PS51382"/>
    </source>
</evidence>
<evidence type="ECO:0000256" key="15">
    <source>
        <dbReference type="SAM" id="MobiDB-lite"/>
    </source>
</evidence>
<dbReference type="InterPro" id="IPR004331">
    <property type="entry name" value="SPX_dom"/>
</dbReference>
<evidence type="ECO:0000256" key="10">
    <source>
        <dbReference type="ARBA" id="ARBA00061390"/>
    </source>
</evidence>
<evidence type="ECO:0000256" key="11">
    <source>
        <dbReference type="ARBA" id="ARBA00067464"/>
    </source>
</evidence>
<evidence type="ECO:0000313" key="19">
    <source>
        <dbReference type="Proteomes" id="UP000669133"/>
    </source>
</evidence>
<dbReference type="GO" id="GO:0016491">
    <property type="term" value="F:oxidoreductase activity"/>
    <property type="evidence" value="ECO:0007669"/>
    <property type="project" value="InterPro"/>
</dbReference>
<evidence type="ECO:0000256" key="13">
    <source>
        <dbReference type="ARBA" id="ARBA00080494"/>
    </source>
</evidence>
<evidence type="ECO:0000256" key="7">
    <source>
        <dbReference type="ARBA" id="ARBA00022989"/>
    </source>
</evidence>
<keyword evidence="6 16" id="KW-0812">Transmembrane</keyword>
<sequence length="1308" mass="150211">MPSVQTNIIIQAPPEVVEQKFFDYQSYPSWNPFLVSFQKYTNTTDPQLNEGDELQIDLKLKGMNHTSTMYPTIIRKTEQSLVWKGALVSDWIFYGVHSFKIEPLDGGKRTLFIQSEQFGGLLVYLLQLFGVFRKTKESFIEFNEALKDEAEKVMKFGEHLRKALIKNYSFYYISYDDLKHQLKKGLKDNDYHWNNELEEDFLNQLETELDKVYSFTKVKNTEVNRRIKESEKYVYEVVNTLHRYQNNDPLVTSPPQEQDFEDLEEELSDIIADVHDLAKFSRLNYTGFQKIIKKHDKTTDFHLKPVFQARLNSKPFYKDNYDNLIVKLSKLYDLVRTRGNPIKGDSSAGGSQQNFVRQTTKYWVHPDNITELKLIILKHLPVLVFNADKEFEPEDSAITSIYFDNEDMDLYYGRLRKDEGAEAIRLRWYGGMKSDQIFVERKTHREDWTGEKSVKARFGLKEKKVNAYLSGELKASEIFEKMRKEGKKSPQEIENLERLAQEVQYRVLKDKMRPVMRSFYNRTAFQLPGDARVRISLDTELTMVREDDFDGYDRTHGNWRRMDIGVDYPFPQLPEKDVCRFQYAVLEVKLQTQMGQEPPAWVRDLVNSHLVEAVPKFSKFIHGGATLLTEMVDLLPFWYTQMDVDIRKPKIVQEYGIQRHQQNSHQQRLGSSTSGNDLDEEELTGSSYTGVHFSNDINPLEEDLDEQTPLLLPSNYSSRHTNSPVKNFLYHMYGKFLHFFNDDRTFTVKPGTNYDLNATFKDKLPAGKTICVPVRIEPKVYFANERTFLSWISIGMLMGFTATALLNYGSNSALTASIGFFITALFTLGYAIYRYIWRVLMIREKKPVQYGDKFGPNMICLFVMTEQEQPPDMASIKNIAPTVRRSYSQLLSPMTNLPQRSHSAIPLKTNILIVGGAYAGIAALRALQVNLTSRIPSDGNKISITLVEPKDGFLNILGISRSIVSTQFAQTQYIPFNKLEHIRFNSIISDDDSEDHYDSSWLGNESKLQLNFVHGRITSLDLQSAEYTLNNSTSSAKIDFDYVIMASGRDRNWPTTPLANTQQQYLEEVTRAKQSIEDAKIISIIGAGAVGTEIAGDIKTAFPDKTVNLIHPHEHFPPEPLSLEFKTMVQDSIERAGVNIYLNTRIEKVQDDGNLLTTTQKIIESELNFRCNSKHNNTSFLAPALQKYIVNGQVNTNEYLQLTDPVTSSTQSQFFVIGDLVNFPIIKSAGWAMYMGRQVANNITSLIFDGNLVEPMPDLTKMPFGMVIVGGNEEIISELSGDVQLNHEGYKKEYLDYCIGKVRATLDV</sequence>
<dbReference type="InterPro" id="IPR036188">
    <property type="entry name" value="FAD/NAD-bd_sf"/>
</dbReference>
<evidence type="ECO:0000256" key="5">
    <source>
        <dbReference type="ARBA" id="ARBA00022679"/>
    </source>
</evidence>
<dbReference type="EMBL" id="JAEOAQ010000004">
    <property type="protein sequence ID" value="KAG5418690.1"/>
    <property type="molecule type" value="Genomic_DNA"/>
</dbReference>
<evidence type="ECO:0000256" key="14">
    <source>
        <dbReference type="ARBA" id="ARBA00081313"/>
    </source>
</evidence>
<feature type="transmembrane region" description="Helical" evidence="16">
    <location>
        <begin position="814"/>
        <end position="836"/>
    </location>
</feature>
<dbReference type="InterPro" id="IPR018966">
    <property type="entry name" value="VTC_domain"/>
</dbReference>
<dbReference type="GO" id="GO:0006799">
    <property type="term" value="P:polyphosphate biosynthetic process"/>
    <property type="evidence" value="ECO:0007669"/>
    <property type="project" value="UniProtKB-ARBA"/>
</dbReference>
<dbReference type="InterPro" id="IPR051572">
    <property type="entry name" value="VTC_Complex_Subunit"/>
</dbReference>
<dbReference type="Pfam" id="PF02656">
    <property type="entry name" value="DUF202"/>
    <property type="match status" value="1"/>
</dbReference>
<dbReference type="PANTHER" id="PTHR46140">
    <property type="entry name" value="VACUOLAR TRANSPORTER CHAPERONE 1-RELATED"/>
    <property type="match status" value="1"/>
</dbReference>
<keyword evidence="5" id="KW-0808">Transferase</keyword>
<evidence type="ECO:0000256" key="12">
    <source>
        <dbReference type="ARBA" id="ARBA00075894"/>
    </source>
</evidence>
<dbReference type="Proteomes" id="UP000669133">
    <property type="component" value="Unassembled WGS sequence"/>
</dbReference>
<protein>
    <recommendedName>
        <fullName evidence="11">Vacuolar transporter chaperone complex subunit 4</fullName>
        <ecNumber evidence="3">2.7.4.1</ecNumber>
    </recommendedName>
    <alternativeName>
        <fullName evidence="13">Polyphosphate kinase</fullName>
    </alternativeName>
    <alternativeName>
        <fullName evidence="12">SPX-dependent polyphosphate polymerase VTC subunit 4</fullName>
    </alternativeName>
    <alternativeName>
        <fullName evidence="14">Vacuolar membrane polyphosphate polymerase catalytic subunit</fullName>
    </alternativeName>
</protein>
<dbReference type="PROSITE" id="PS51382">
    <property type="entry name" value="SPX"/>
    <property type="match status" value="1"/>
</dbReference>
<evidence type="ECO:0000256" key="6">
    <source>
        <dbReference type="ARBA" id="ARBA00022692"/>
    </source>
</evidence>
<dbReference type="InterPro" id="IPR023393">
    <property type="entry name" value="START-like_dom_sf"/>
</dbReference>
<reference evidence="18 19" key="1">
    <citation type="submission" date="2020-12" db="EMBL/GenBank/DDBJ databases">
        <title>Effect of drift, selection, and recombination on the evolution of hybrid genomes in Candida yeast pathogens.</title>
        <authorList>
            <person name="Mixao V."/>
            <person name="Ksiezopolska E."/>
            <person name="Saus E."/>
            <person name="Boekhout T."/>
            <person name="Gacser A."/>
            <person name="Gabaldon T."/>
        </authorList>
    </citation>
    <scope>NUCLEOTIDE SEQUENCE [LARGE SCALE GENOMIC DNA]</scope>
    <source>
        <strain evidence="18 19">BP57</strain>
    </source>
</reference>
<evidence type="ECO:0000256" key="2">
    <source>
        <dbReference type="ARBA" id="ARBA00004128"/>
    </source>
</evidence>